<dbReference type="PANTHER" id="PTHR40112">
    <property type="entry name" value="H2HPP ISOMERASE"/>
    <property type="match status" value="1"/>
</dbReference>
<evidence type="ECO:0000313" key="2">
    <source>
        <dbReference type="EMBL" id="SMF72454.1"/>
    </source>
</evidence>
<dbReference type="Gene3D" id="2.60.120.10">
    <property type="entry name" value="Jelly Rolls"/>
    <property type="match status" value="1"/>
</dbReference>
<protein>
    <submittedName>
        <fullName evidence="2">Uncharacterized protein, RmlC-like cupin domain</fullName>
    </submittedName>
</protein>
<proteinExistence type="predicted"/>
<gene>
    <name evidence="2" type="ORF">SAMN05428998_13122</name>
</gene>
<keyword evidence="3" id="KW-1185">Reference proteome</keyword>
<dbReference type="AlphaFoldDB" id="A0A1Y6CLU6"/>
<organism evidence="2 3">
    <name type="scientific">Tistlia consotensis USBA 355</name>
    <dbReference type="NCBI Taxonomy" id="560819"/>
    <lineage>
        <taxon>Bacteria</taxon>
        <taxon>Pseudomonadati</taxon>
        <taxon>Pseudomonadota</taxon>
        <taxon>Alphaproteobacteria</taxon>
        <taxon>Rhodospirillales</taxon>
        <taxon>Rhodovibrionaceae</taxon>
        <taxon>Tistlia</taxon>
    </lineage>
</organism>
<dbReference type="SUPFAM" id="SSF51182">
    <property type="entry name" value="RmlC-like cupins"/>
    <property type="match status" value="1"/>
</dbReference>
<dbReference type="InterPro" id="IPR013096">
    <property type="entry name" value="Cupin_2"/>
</dbReference>
<evidence type="ECO:0000259" key="1">
    <source>
        <dbReference type="Pfam" id="PF07883"/>
    </source>
</evidence>
<dbReference type="InterPro" id="IPR014710">
    <property type="entry name" value="RmlC-like_jellyroll"/>
</dbReference>
<accession>A0A1Y6CLU6</accession>
<dbReference type="EMBL" id="FWZX01000031">
    <property type="protein sequence ID" value="SMF72454.1"/>
    <property type="molecule type" value="Genomic_DNA"/>
</dbReference>
<dbReference type="Pfam" id="PF07883">
    <property type="entry name" value="Cupin_2"/>
    <property type="match status" value="1"/>
</dbReference>
<dbReference type="PANTHER" id="PTHR40112:SF1">
    <property type="entry name" value="H2HPP ISOMERASE"/>
    <property type="match status" value="1"/>
</dbReference>
<dbReference type="RefSeq" id="WP_159460336.1">
    <property type="nucleotide sequence ID" value="NZ_FWZX01000031.1"/>
</dbReference>
<dbReference type="STRING" id="560819.SAMN05428998_13122"/>
<sequence length="150" mass="16142">MADTMNKAAATDWRAGVRVVRAGDLAAARTGPGGTGRATVFDFTGSGGRETWIGSVVLPPAVDTGLHDHGRHEVALYVVRGRTEIRWGSRLQFAADLAPGDWAYFAPGVPHQERNPSADETVEFVVARSDRERIAVARPIEPVAEPERIA</sequence>
<dbReference type="Proteomes" id="UP000192917">
    <property type="component" value="Unassembled WGS sequence"/>
</dbReference>
<name>A0A1Y6CLU6_9PROT</name>
<dbReference type="InterPro" id="IPR011051">
    <property type="entry name" value="RmlC_Cupin_sf"/>
</dbReference>
<dbReference type="CDD" id="cd02210">
    <property type="entry name" value="cupin_BLR2406-like"/>
    <property type="match status" value="1"/>
</dbReference>
<dbReference type="InterPro" id="IPR052535">
    <property type="entry name" value="Bacilysin_H2HPP_isomerase"/>
</dbReference>
<feature type="domain" description="Cupin type-2" evidence="1">
    <location>
        <begin position="56"/>
        <end position="126"/>
    </location>
</feature>
<evidence type="ECO:0000313" key="3">
    <source>
        <dbReference type="Proteomes" id="UP000192917"/>
    </source>
</evidence>
<reference evidence="2 3" key="1">
    <citation type="submission" date="2017-04" db="EMBL/GenBank/DDBJ databases">
        <authorList>
            <person name="Afonso C.L."/>
            <person name="Miller P.J."/>
            <person name="Scott M.A."/>
            <person name="Spackman E."/>
            <person name="Goraichik I."/>
            <person name="Dimitrov K.M."/>
            <person name="Suarez D.L."/>
            <person name="Swayne D.E."/>
        </authorList>
    </citation>
    <scope>NUCLEOTIDE SEQUENCE [LARGE SCALE GENOMIC DNA]</scope>
    <source>
        <strain evidence="2 3">USBA 355</strain>
    </source>
</reference>